<reference evidence="1" key="1">
    <citation type="journal article" date="2005" name="Environ. Microbiol.">
        <title>Genetic and functional properties of uncultivated thermophilic crenarchaeotes from a subsurface gold mine as revealed by analysis of genome fragments.</title>
        <authorList>
            <person name="Nunoura T."/>
            <person name="Hirayama H."/>
            <person name="Takami H."/>
            <person name="Oida H."/>
            <person name="Nishi S."/>
            <person name="Shimamura S."/>
            <person name="Suzuki Y."/>
            <person name="Inagaki F."/>
            <person name="Takai K."/>
            <person name="Nealson K.H."/>
            <person name="Horikoshi K."/>
        </authorList>
    </citation>
    <scope>NUCLEOTIDE SEQUENCE</scope>
</reference>
<sequence>MVSAGLPQRFRKATQVIYTGWELLFPVLHIGRGIGLWSIFFDRIDGVLFTEGVHLSGKPLAADEALFSYGGELRVRVVLGYGAPIELRFGLAQGEGQPGPTFYFDVQGDVGF</sequence>
<protein>
    <recommendedName>
        <fullName evidence="2">Bacterial surface antigen (D15) domain-containing protein</fullName>
    </recommendedName>
</protein>
<proteinExistence type="predicted"/>
<accession>H5SSI5</accession>
<evidence type="ECO:0000313" key="1">
    <source>
        <dbReference type="EMBL" id="BAL59121.1"/>
    </source>
</evidence>
<gene>
    <name evidence="1" type="ORF">HGMM_OP3C276</name>
</gene>
<evidence type="ECO:0008006" key="2">
    <source>
        <dbReference type="Google" id="ProtNLM"/>
    </source>
</evidence>
<reference evidence="1" key="2">
    <citation type="journal article" date="2012" name="PLoS ONE">
        <title>A Deeply Branching Thermophilic Bacterium with an Ancient Acetyl-CoA Pathway Dominates a Subsurface Ecosystem.</title>
        <authorList>
            <person name="Takami H."/>
            <person name="Noguchi H."/>
            <person name="Takaki Y."/>
            <person name="Uchiyama I."/>
            <person name="Toyoda A."/>
            <person name="Nishi S."/>
            <person name="Chee G.-J."/>
            <person name="Arai W."/>
            <person name="Nunoura T."/>
            <person name="Itoh T."/>
            <person name="Hattori M."/>
            <person name="Takai K."/>
        </authorList>
    </citation>
    <scope>NUCLEOTIDE SEQUENCE</scope>
</reference>
<dbReference type="AlphaFoldDB" id="H5SSI5"/>
<organism evidence="1">
    <name type="scientific">Acetithermum autotrophicum</name>
    <dbReference type="NCBI Taxonomy" id="1446466"/>
    <lineage>
        <taxon>Bacteria</taxon>
        <taxon>Candidatus Bipolaricaulota</taxon>
        <taxon>Candidatus Acetithermum</taxon>
    </lineage>
</organism>
<name>H5SSI5_ACEAU</name>
<dbReference type="EMBL" id="AP011802">
    <property type="protein sequence ID" value="BAL59121.1"/>
    <property type="molecule type" value="Genomic_DNA"/>
</dbReference>